<evidence type="ECO:0000256" key="8">
    <source>
        <dbReference type="SAM" id="MobiDB-lite"/>
    </source>
</evidence>
<dbReference type="Proteomes" id="UP000008631">
    <property type="component" value="Chromosome"/>
</dbReference>
<reference key="1">
    <citation type="submission" date="2010-11" db="EMBL/GenBank/DDBJ databases">
        <title>The complete sequence of chromosome of Isophaera pallida ATCC 43644.</title>
        <authorList>
            <consortium name="US DOE Joint Genome Institute (JGI-PGF)"/>
            <person name="Lucas S."/>
            <person name="Copeland A."/>
            <person name="Lapidus A."/>
            <person name="Bruce D."/>
            <person name="Goodwin L."/>
            <person name="Pitluck S."/>
            <person name="Kyrpides N."/>
            <person name="Mavromatis K."/>
            <person name="Pagani I."/>
            <person name="Ivanova N."/>
            <person name="Saunders E."/>
            <person name="Brettin T."/>
            <person name="Detter J.C."/>
            <person name="Han C."/>
            <person name="Tapia R."/>
            <person name="Land M."/>
            <person name="Hauser L."/>
            <person name="Markowitz V."/>
            <person name="Cheng J.-F."/>
            <person name="Hugenholtz P."/>
            <person name="Woyke T."/>
            <person name="Wu D."/>
            <person name="Eisen J.A."/>
        </authorList>
    </citation>
    <scope>NUCLEOTIDE SEQUENCE</scope>
    <source>
        <strain>ATCC 43644</strain>
    </source>
</reference>
<dbReference type="PANTHER" id="PTHR42751">
    <property type="entry name" value="SODIUM/HYDROGEN EXCHANGER FAMILY/TRKA DOMAIN PROTEIN"/>
    <property type="match status" value="1"/>
</dbReference>
<organism evidence="12 13">
    <name type="scientific">Isosphaera pallida (strain ATCC 43644 / DSM 9630 / IS1B)</name>
    <dbReference type="NCBI Taxonomy" id="575540"/>
    <lineage>
        <taxon>Bacteria</taxon>
        <taxon>Pseudomonadati</taxon>
        <taxon>Planctomycetota</taxon>
        <taxon>Planctomycetia</taxon>
        <taxon>Isosphaerales</taxon>
        <taxon>Isosphaeraceae</taxon>
        <taxon>Isosphaera</taxon>
    </lineage>
</organism>
<dbReference type="GO" id="GO:0006813">
    <property type="term" value="P:potassium ion transport"/>
    <property type="evidence" value="ECO:0007669"/>
    <property type="project" value="UniProtKB-KW"/>
</dbReference>
<dbReference type="InterPro" id="IPR003148">
    <property type="entry name" value="RCK_N"/>
</dbReference>
<evidence type="ECO:0000256" key="2">
    <source>
        <dbReference type="ARBA" id="ARBA00005551"/>
    </source>
</evidence>
<dbReference type="Pfam" id="PF00999">
    <property type="entry name" value="Na_H_Exchanger"/>
    <property type="match status" value="1"/>
</dbReference>
<dbReference type="InParanoid" id="E8QYD0"/>
<dbReference type="AlphaFoldDB" id="E8QYD0"/>
<dbReference type="Gene3D" id="3.40.50.720">
    <property type="entry name" value="NAD(P)-binding Rossmann-like Domain"/>
    <property type="match status" value="1"/>
</dbReference>
<dbReference type="Gene3D" id="3.30.70.1450">
    <property type="entry name" value="Regulator of K+ conductance, C-terminal domain"/>
    <property type="match status" value="1"/>
</dbReference>
<comment type="similarity">
    <text evidence="2">Belongs to the monovalent cation:proton antiporter 2 (CPA2) transporter (TC 2.A.37) family.</text>
</comment>
<feature type="transmembrane region" description="Helical" evidence="9">
    <location>
        <begin position="149"/>
        <end position="172"/>
    </location>
</feature>
<evidence type="ECO:0000259" key="11">
    <source>
        <dbReference type="PROSITE" id="PS51202"/>
    </source>
</evidence>
<feature type="transmembrane region" description="Helical" evidence="9">
    <location>
        <begin position="87"/>
        <end position="109"/>
    </location>
</feature>
<dbReference type="GO" id="GO:0008324">
    <property type="term" value="F:monoatomic cation transmembrane transporter activity"/>
    <property type="evidence" value="ECO:0007669"/>
    <property type="project" value="InterPro"/>
</dbReference>
<dbReference type="GO" id="GO:0016020">
    <property type="term" value="C:membrane"/>
    <property type="evidence" value="ECO:0007669"/>
    <property type="project" value="UniProtKB-SubCell"/>
</dbReference>
<dbReference type="eggNOG" id="COG1226">
    <property type="taxonomic scope" value="Bacteria"/>
</dbReference>
<dbReference type="PROSITE" id="PS51202">
    <property type="entry name" value="RCK_C"/>
    <property type="match status" value="1"/>
</dbReference>
<keyword evidence="3" id="KW-0813">Transport</keyword>
<dbReference type="FunCoup" id="E8QYD0">
    <property type="interactions" value="301"/>
</dbReference>
<feature type="transmembrane region" description="Helical" evidence="9">
    <location>
        <begin position="6"/>
        <end position="25"/>
    </location>
</feature>
<evidence type="ECO:0000256" key="9">
    <source>
        <dbReference type="SAM" id="Phobius"/>
    </source>
</evidence>
<keyword evidence="4" id="KW-0633">Potassium transport</keyword>
<dbReference type="HOGENOM" id="CLU_005126_9_0_0"/>
<dbReference type="SUPFAM" id="SSF116726">
    <property type="entry name" value="TrkA C-terminal domain-like"/>
    <property type="match status" value="1"/>
</dbReference>
<feature type="transmembrane region" description="Helical" evidence="9">
    <location>
        <begin position="276"/>
        <end position="294"/>
    </location>
</feature>
<dbReference type="InterPro" id="IPR036291">
    <property type="entry name" value="NAD(P)-bd_dom_sf"/>
</dbReference>
<sequence>MHHDTNILTDLVVVFAVSGTMVVLFQRLRIPTILGMMLAGVLVGPSLFNFVEAENIELLAEIGVVVLLFTVGLEFSLTRLLSMWKIMLLVGLPQMTLCLGAGTLVGRFWDGSPWNIAIFQGMLVAMSSTAVALKLLIDRGEIGTPHGRIATAVLLFQDLMVILFILALPLLADPQTAPDQQSEPGWLALGKGVGIVAAVLLAAKYLLPPLMGLVVKSRNREAFLIFVVVVCIGTAAATAWAGLSLALGAFLAGLALSESDYAHQVMSDALPFRDTLSSLFFVSLGLSLNLPHLAANLGPILSLSAFLIVVKMLTVAMPVILVGYPIRTALVAAASICQIGEFSFLLVQSGRELQLISPDLSRNFLAAGMLTMALTPPMIRIVQWLVTSSNRLTNDAFLRLQRRKRDASGNTPPSNFHSINGSTSQAQPQSPTQSQGSTSQAQPQSPTQGQPPPSPSHRNDFELEDHVVIAGFGVGGSNLARALKTAAIPYVILDVNPERVRRLRKEGEPIMYGDCSRAVILEHAGIKQARALAIMISDPTSARAAVQIARRLNPDLYILVRTPYIRELPELEKLGANVIIPEDFVSSLELFIQVLRRYRVPRNLVEDLLDEIREDQYLVLRDASKAASTRLKRELGELLDMESCLVRPDSPLAGQTLGESKLRARTGAIVVAIRRNGRLITTPDPETRFQSGDEIICVGDANQLEQAAMLIDPHFLK</sequence>
<feature type="domain" description="RCK C-terminal" evidence="11">
    <location>
        <begin position="629"/>
        <end position="713"/>
    </location>
</feature>
<keyword evidence="4" id="KW-0630">Potassium</keyword>
<dbReference type="InterPro" id="IPR006037">
    <property type="entry name" value="RCK_C"/>
</dbReference>
<dbReference type="PROSITE" id="PS51201">
    <property type="entry name" value="RCK_N"/>
    <property type="match status" value="1"/>
</dbReference>
<feature type="transmembrane region" description="Helical" evidence="9">
    <location>
        <begin position="301"/>
        <end position="324"/>
    </location>
</feature>
<dbReference type="RefSeq" id="WP_013565413.1">
    <property type="nucleotide sequence ID" value="NC_014962.1"/>
</dbReference>
<feature type="domain" description="RCK N-terminal" evidence="10">
    <location>
        <begin position="464"/>
        <end position="581"/>
    </location>
</feature>
<dbReference type="OrthoDB" id="9793589at2"/>
<dbReference type="GO" id="GO:0015297">
    <property type="term" value="F:antiporter activity"/>
    <property type="evidence" value="ECO:0007669"/>
    <property type="project" value="InterPro"/>
</dbReference>
<dbReference type="PANTHER" id="PTHR42751:SF3">
    <property type="entry name" value="SODIUM_GLUTAMATE SYMPORTER"/>
    <property type="match status" value="1"/>
</dbReference>
<dbReference type="eggNOG" id="COG0475">
    <property type="taxonomic scope" value="Bacteria"/>
</dbReference>
<dbReference type="eggNOG" id="COG0490">
    <property type="taxonomic scope" value="Bacteria"/>
</dbReference>
<evidence type="ECO:0000256" key="1">
    <source>
        <dbReference type="ARBA" id="ARBA00004141"/>
    </source>
</evidence>
<feature type="transmembrane region" description="Helical" evidence="9">
    <location>
        <begin position="56"/>
        <end position="75"/>
    </location>
</feature>
<evidence type="ECO:0000313" key="12">
    <source>
        <dbReference type="EMBL" id="ADV63125.1"/>
    </source>
</evidence>
<reference evidence="12 13" key="2">
    <citation type="journal article" date="2011" name="Stand. Genomic Sci.">
        <title>Complete genome sequence of Isosphaera pallida type strain (IS1B).</title>
        <authorList>
            <consortium name="US DOE Joint Genome Institute (JGI-PGF)"/>
            <person name="Goker M."/>
            <person name="Cleland D."/>
            <person name="Saunders E."/>
            <person name="Lapidus A."/>
            <person name="Nolan M."/>
            <person name="Lucas S."/>
            <person name="Hammon N."/>
            <person name="Deshpande S."/>
            <person name="Cheng J.F."/>
            <person name="Tapia R."/>
            <person name="Han C."/>
            <person name="Goodwin L."/>
            <person name="Pitluck S."/>
            <person name="Liolios K."/>
            <person name="Pagani I."/>
            <person name="Ivanova N."/>
            <person name="Mavromatis K."/>
            <person name="Pati A."/>
            <person name="Chen A."/>
            <person name="Palaniappan K."/>
            <person name="Land M."/>
            <person name="Hauser L."/>
            <person name="Chang Y.J."/>
            <person name="Jeffries C.D."/>
            <person name="Detter J.C."/>
            <person name="Beck B."/>
            <person name="Woyke T."/>
            <person name="Bristow J."/>
            <person name="Eisen J.A."/>
            <person name="Markowitz V."/>
            <person name="Hugenholtz P."/>
            <person name="Kyrpides N.C."/>
            <person name="Klenk H.P."/>
        </authorList>
    </citation>
    <scope>NUCLEOTIDE SEQUENCE [LARGE SCALE GENOMIC DNA]</scope>
    <source>
        <strain evidence="13">ATCC 43644 / DSM 9630 / IS1B</strain>
    </source>
</reference>
<feature type="compositionally biased region" description="Polar residues" evidence="8">
    <location>
        <begin position="408"/>
        <end position="421"/>
    </location>
</feature>
<gene>
    <name evidence="12" type="ordered locus">Isop_2554</name>
</gene>
<dbReference type="EMBL" id="CP002353">
    <property type="protein sequence ID" value="ADV63125.1"/>
    <property type="molecule type" value="Genomic_DNA"/>
</dbReference>
<evidence type="ECO:0000313" key="13">
    <source>
        <dbReference type="Proteomes" id="UP000008631"/>
    </source>
</evidence>
<dbReference type="GO" id="GO:1902600">
    <property type="term" value="P:proton transmembrane transport"/>
    <property type="evidence" value="ECO:0007669"/>
    <property type="project" value="InterPro"/>
</dbReference>
<keyword evidence="5 9" id="KW-0812">Transmembrane</keyword>
<dbReference type="Pfam" id="PF02080">
    <property type="entry name" value="TrkA_C"/>
    <property type="match status" value="1"/>
</dbReference>
<dbReference type="InterPro" id="IPR038770">
    <property type="entry name" value="Na+/solute_symporter_sf"/>
</dbReference>
<dbReference type="SUPFAM" id="SSF51735">
    <property type="entry name" value="NAD(P)-binding Rossmann-fold domains"/>
    <property type="match status" value="1"/>
</dbReference>
<dbReference type="STRING" id="575540.Isop_2554"/>
<evidence type="ECO:0000256" key="3">
    <source>
        <dbReference type="ARBA" id="ARBA00022448"/>
    </source>
</evidence>
<proteinExistence type="inferred from homology"/>
<evidence type="ECO:0000256" key="6">
    <source>
        <dbReference type="ARBA" id="ARBA00022989"/>
    </source>
</evidence>
<evidence type="ECO:0000259" key="10">
    <source>
        <dbReference type="PROSITE" id="PS51201"/>
    </source>
</evidence>
<keyword evidence="13" id="KW-1185">Reference proteome</keyword>
<dbReference type="InterPro" id="IPR036721">
    <property type="entry name" value="RCK_C_sf"/>
</dbReference>
<accession>E8QYD0</accession>
<feature type="transmembrane region" description="Helical" evidence="9">
    <location>
        <begin position="223"/>
        <end position="256"/>
    </location>
</feature>
<protein>
    <submittedName>
        <fullName evidence="12">Sodium/hydrogen exchanger</fullName>
    </submittedName>
</protein>
<keyword evidence="4" id="KW-0406">Ion transport</keyword>
<dbReference type="InterPro" id="IPR006153">
    <property type="entry name" value="Cation/H_exchanger_TM"/>
</dbReference>
<dbReference type="Gene3D" id="1.20.1530.20">
    <property type="match status" value="1"/>
</dbReference>
<name>E8QYD0_ISOPI</name>
<comment type="subcellular location">
    <subcellularLocation>
        <location evidence="1">Membrane</location>
        <topology evidence="1">Multi-pass membrane protein</topology>
    </subcellularLocation>
</comment>
<dbReference type="Pfam" id="PF02254">
    <property type="entry name" value="TrkA_N"/>
    <property type="match status" value="1"/>
</dbReference>
<feature type="transmembrane region" description="Helical" evidence="9">
    <location>
        <begin position="32"/>
        <end position="50"/>
    </location>
</feature>
<feature type="transmembrane region" description="Helical" evidence="9">
    <location>
        <begin position="115"/>
        <end position="137"/>
    </location>
</feature>
<evidence type="ECO:0000256" key="7">
    <source>
        <dbReference type="ARBA" id="ARBA00023136"/>
    </source>
</evidence>
<keyword evidence="6 9" id="KW-1133">Transmembrane helix</keyword>
<feature type="region of interest" description="Disordered" evidence="8">
    <location>
        <begin position="403"/>
        <end position="460"/>
    </location>
</feature>
<feature type="compositionally biased region" description="Low complexity" evidence="8">
    <location>
        <begin position="422"/>
        <end position="448"/>
    </location>
</feature>
<evidence type="ECO:0000256" key="5">
    <source>
        <dbReference type="ARBA" id="ARBA00022692"/>
    </source>
</evidence>
<keyword evidence="7 9" id="KW-0472">Membrane</keyword>
<evidence type="ECO:0000256" key="4">
    <source>
        <dbReference type="ARBA" id="ARBA00022538"/>
    </source>
</evidence>
<dbReference type="KEGG" id="ipa:Isop_2554"/>